<evidence type="ECO:0000256" key="5">
    <source>
        <dbReference type="ARBA" id="ARBA00015938"/>
    </source>
</evidence>
<dbReference type="NCBIfam" id="TIGR02402">
    <property type="entry name" value="trehalose_TreZ"/>
    <property type="match status" value="1"/>
</dbReference>
<dbReference type="EMBL" id="AP014946">
    <property type="protein sequence ID" value="BAT58851.1"/>
    <property type="molecule type" value="Genomic_DNA"/>
</dbReference>
<dbReference type="InterPro" id="IPR006047">
    <property type="entry name" value="GH13_cat_dom"/>
</dbReference>
<dbReference type="Gene3D" id="3.20.20.80">
    <property type="entry name" value="Glycosidases"/>
    <property type="match status" value="1"/>
</dbReference>
<keyword evidence="6" id="KW-0963">Cytoplasm</keyword>
<evidence type="ECO:0000256" key="7">
    <source>
        <dbReference type="ARBA" id="ARBA00022801"/>
    </source>
</evidence>
<feature type="active site" description="Proton donor" evidence="15">
    <location>
        <position position="289"/>
    </location>
</feature>
<dbReference type="InterPro" id="IPR013783">
    <property type="entry name" value="Ig-like_fold"/>
</dbReference>
<comment type="subcellular location">
    <subcellularLocation>
        <location evidence="1 15">Cytoplasm</location>
    </subcellularLocation>
</comment>
<dbReference type="Pfam" id="PF00128">
    <property type="entry name" value="Alpha-amylase"/>
    <property type="match status" value="1"/>
</dbReference>
<evidence type="ECO:0000256" key="14">
    <source>
        <dbReference type="PIRNR" id="PIRNR006337"/>
    </source>
</evidence>
<evidence type="ECO:0000256" key="6">
    <source>
        <dbReference type="ARBA" id="ARBA00022490"/>
    </source>
</evidence>
<feature type="binding site" evidence="16">
    <location>
        <begin position="250"/>
        <end position="255"/>
    </location>
    <ligand>
        <name>substrate</name>
    </ligand>
</feature>
<dbReference type="RefSeq" id="WP_096353398.1">
    <property type="nucleotide sequence ID" value="NZ_AP014946.1"/>
</dbReference>
<name>A0A0S3PSK0_9BRAD</name>
<dbReference type="OrthoDB" id="9800174at2"/>
<evidence type="ECO:0000256" key="13">
    <source>
        <dbReference type="NCBIfam" id="TIGR02402"/>
    </source>
</evidence>
<comment type="catalytic activity">
    <reaction evidence="12 14">
        <text>hydrolysis of (1-&gt;4)-alpha-D-glucosidic linkage in 4-alpha-D-[(1-&gt;4)-alpha-D-glucanosyl]n trehalose to yield trehalose and (1-&gt;4)-alpha-D-glucan.</text>
        <dbReference type="EC" id="3.2.1.141"/>
    </reaction>
</comment>
<keyword evidence="7 14" id="KW-0378">Hydrolase</keyword>
<feature type="binding site" evidence="16">
    <location>
        <begin position="315"/>
        <end position="319"/>
    </location>
    <ligand>
        <name>substrate</name>
    </ligand>
</feature>
<dbReference type="Pfam" id="PF02922">
    <property type="entry name" value="CBM_48"/>
    <property type="match status" value="1"/>
</dbReference>
<evidence type="ECO:0000256" key="3">
    <source>
        <dbReference type="ARBA" id="ARBA00008061"/>
    </source>
</evidence>
<dbReference type="SUPFAM" id="SSF51445">
    <property type="entry name" value="(Trans)glycosidases"/>
    <property type="match status" value="1"/>
</dbReference>
<dbReference type="InterPro" id="IPR014756">
    <property type="entry name" value="Ig_E-set"/>
</dbReference>
<dbReference type="KEGG" id="vgo:GJW-30_1_01378"/>
<evidence type="ECO:0000256" key="8">
    <source>
        <dbReference type="ARBA" id="ARBA00023277"/>
    </source>
</evidence>
<evidence type="ECO:0000256" key="4">
    <source>
        <dbReference type="ARBA" id="ARBA00012268"/>
    </source>
</evidence>
<proteinExistence type="inferred from homology"/>
<accession>A0A0S3PSK0</accession>
<gene>
    <name evidence="19" type="primary">treZ</name>
    <name evidence="19" type="ORF">GJW-30_1_01378</name>
</gene>
<keyword evidence="8" id="KW-0119">Carbohydrate metabolism</keyword>
<dbReference type="UniPathway" id="UPA00299"/>
<evidence type="ECO:0000256" key="12">
    <source>
        <dbReference type="ARBA" id="ARBA00034013"/>
    </source>
</evidence>
<dbReference type="InterPro" id="IPR017853">
    <property type="entry name" value="GH"/>
</dbReference>
<evidence type="ECO:0000313" key="19">
    <source>
        <dbReference type="EMBL" id="BAT58851.1"/>
    </source>
</evidence>
<dbReference type="CDD" id="cd02853">
    <property type="entry name" value="E_set_MTHase_like_N"/>
    <property type="match status" value="1"/>
</dbReference>
<evidence type="ECO:0000256" key="1">
    <source>
        <dbReference type="ARBA" id="ARBA00004496"/>
    </source>
</evidence>
<comment type="pathway">
    <text evidence="2 14">Glycan biosynthesis; trehalose biosynthesis.</text>
</comment>
<feature type="site" description="Transition state stabilizer" evidence="17">
    <location>
        <position position="386"/>
    </location>
</feature>
<evidence type="ECO:0000313" key="20">
    <source>
        <dbReference type="Proteomes" id="UP000236884"/>
    </source>
</evidence>
<keyword evidence="9 14" id="KW-0326">Glycosidase</keyword>
<evidence type="ECO:0000256" key="15">
    <source>
        <dbReference type="PIRSR" id="PIRSR006337-1"/>
    </source>
</evidence>
<dbReference type="GO" id="GO:0005992">
    <property type="term" value="P:trehalose biosynthetic process"/>
    <property type="evidence" value="ECO:0007669"/>
    <property type="project" value="UniProtKB-UniRule"/>
</dbReference>
<evidence type="ECO:0000256" key="11">
    <source>
        <dbReference type="ARBA" id="ARBA00033284"/>
    </source>
</evidence>
<reference evidence="19 20" key="1">
    <citation type="submission" date="2015-08" db="EMBL/GenBank/DDBJ databases">
        <title>Investigation of the bacterial diversity of lava forest soil.</title>
        <authorList>
            <person name="Lee J.S."/>
        </authorList>
    </citation>
    <scope>NUCLEOTIDE SEQUENCE [LARGE SCALE GENOMIC DNA]</scope>
    <source>
        <strain evidence="19 20">GJW-30</strain>
    </source>
</reference>
<dbReference type="PIRSF" id="PIRSF006337">
    <property type="entry name" value="Trehalose_TreZ"/>
    <property type="match status" value="1"/>
</dbReference>
<organism evidence="19 20">
    <name type="scientific">Variibacter gotjawalensis</name>
    <dbReference type="NCBI Taxonomy" id="1333996"/>
    <lineage>
        <taxon>Bacteria</taxon>
        <taxon>Pseudomonadati</taxon>
        <taxon>Pseudomonadota</taxon>
        <taxon>Alphaproteobacteria</taxon>
        <taxon>Hyphomicrobiales</taxon>
        <taxon>Nitrobacteraceae</taxon>
        <taxon>Variibacter</taxon>
    </lineage>
</organism>
<evidence type="ECO:0000259" key="18">
    <source>
        <dbReference type="SMART" id="SM00642"/>
    </source>
</evidence>
<dbReference type="CDD" id="cd11325">
    <property type="entry name" value="AmyAc_GTHase"/>
    <property type="match status" value="1"/>
</dbReference>
<feature type="domain" description="Glycosyl hydrolase family 13 catalytic" evidence="18">
    <location>
        <begin position="109"/>
        <end position="452"/>
    </location>
</feature>
<dbReference type="InterPro" id="IPR012768">
    <property type="entry name" value="Trehalose_TreZ"/>
</dbReference>
<evidence type="ECO:0000256" key="10">
    <source>
        <dbReference type="ARBA" id="ARBA00032057"/>
    </source>
</evidence>
<evidence type="ECO:0000256" key="9">
    <source>
        <dbReference type="ARBA" id="ARBA00023295"/>
    </source>
</evidence>
<dbReference type="Gene3D" id="2.60.40.10">
    <property type="entry name" value="Immunoglobulins"/>
    <property type="match status" value="1"/>
</dbReference>
<sequence>MSDGFGPLATRDGVLFRLWAPSANQVRLLLDGQALPMRADGGWYSVQVPAVSDGSSYLFEIDGDLRMPDPGSRFQPDDVHGPSAVAPETYGWRCKDWKGRPFAEAVFYELHIGTFTPEGTYRSAIDKLDHLVACGITALQIMPLSDFPGRWNWGYDGVLPFAPDSSYGTPDDLKALIDTAHERGLMVFLDVVYNHFGPDGNYLHGIAREAFSDAQTPWGEAIDYRKTPMRSLVVENVLYWLRDVRFDGLRFDAVHAIVVPGEPNILAEISHAAGELARETGRHIHLVLENDDNAAQWLDPLRDVPNGRYRAQWNDDYHHAWHVLLTGETAGYYKDYDDAGRRIARSLAEGFVYQGEASRHRDETPRGEPSAQLSPLAFVNFLQNHDQIGNRALGERLTVLAKPESLIAAHTILLLAPAPPMLFMGEEWGAREPFPFFCDFKGDLANAVREGRKREFAEAYADSAQDVPDPLAESTFKSAKLDWSVLKVFEHEERLHLTAELLRLRREHIVPFVADAKKINGQARFDTGFLVAAWATETQKLTLIANLSDHDIDADVPSSKTLIWGGTVPKRLPPWSVYFSIGDR</sequence>
<evidence type="ECO:0000256" key="2">
    <source>
        <dbReference type="ARBA" id="ARBA00005199"/>
    </source>
</evidence>
<dbReference type="Gene3D" id="1.10.10.760">
    <property type="entry name" value="E-set domains of sugar-utilizing enzymes"/>
    <property type="match status" value="1"/>
</dbReference>
<evidence type="ECO:0000256" key="17">
    <source>
        <dbReference type="PIRSR" id="PIRSR006337-3"/>
    </source>
</evidence>
<dbReference type="PANTHER" id="PTHR43651:SF11">
    <property type="entry name" value="MALTO-OLIGOSYLTREHALOSE TREHALOHYDROLASE"/>
    <property type="match status" value="1"/>
</dbReference>
<dbReference type="SMART" id="SM00642">
    <property type="entry name" value="Aamy"/>
    <property type="match status" value="1"/>
</dbReference>
<dbReference type="GO" id="GO:0005737">
    <property type="term" value="C:cytoplasm"/>
    <property type="evidence" value="ECO:0007669"/>
    <property type="project" value="UniProtKB-SubCell"/>
</dbReference>
<dbReference type="SUPFAM" id="SSF81296">
    <property type="entry name" value="E set domains"/>
    <property type="match status" value="1"/>
</dbReference>
<dbReference type="EC" id="3.2.1.141" evidence="4 13"/>
<protein>
    <recommendedName>
        <fullName evidence="5 13">Malto-oligosyltrehalose trehalohydrolase</fullName>
        <shortName evidence="14">MTHase</shortName>
        <ecNumber evidence="4 13">3.2.1.141</ecNumber>
    </recommendedName>
    <alternativeName>
        <fullName evidence="11 14">4-alpha-D-((1-&gt;4)-alpha-D-glucano)trehalose trehalohydrolase</fullName>
    </alternativeName>
    <alternativeName>
        <fullName evidence="10 14">Maltooligosyl trehalose trehalohydrolase</fullName>
    </alternativeName>
</protein>
<dbReference type="Proteomes" id="UP000236884">
    <property type="component" value="Chromosome"/>
</dbReference>
<dbReference type="GO" id="GO:0033942">
    <property type="term" value="F:4-alpha-D-(1-&gt;4)-alpha-D-glucanotrehalose trehalohydrolase activity"/>
    <property type="evidence" value="ECO:0007669"/>
    <property type="project" value="UniProtKB-EC"/>
</dbReference>
<dbReference type="AlphaFoldDB" id="A0A0S3PSK0"/>
<feature type="binding site" evidence="16">
    <location>
        <begin position="385"/>
        <end position="390"/>
    </location>
    <ligand>
        <name>substrate</name>
    </ligand>
</feature>
<dbReference type="InterPro" id="IPR044901">
    <property type="entry name" value="Trehalose_TreZ_E-set_sf"/>
</dbReference>
<dbReference type="InterPro" id="IPR004193">
    <property type="entry name" value="Glyco_hydro_13_N"/>
</dbReference>
<keyword evidence="20" id="KW-1185">Reference proteome</keyword>
<evidence type="ECO:0000256" key="16">
    <source>
        <dbReference type="PIRSR" id="PIRSR006337-2"/>
    </source>
</evidence>
<comment type="similarity">
    <text evidence="3 14">Belongs to the glycosyl hydrolase 13 family.</text>
</comment>
<feature type="active site" description="Nucleophile" evidence="15">
    <location>
        <position position="252"/>
    </location>
</feature>
<dbReference type="PANTHER" id="PTHR43651">
    <property type="entry name" value="1,4-ALPHA-GLUCAN-BRANCHING ENZYME"/>
    <property type="match status" value="1"/>
</dbReference>